<evidence type="ECO:0000313" key="11">
    <source>
        <dbReference type="EMBL" id="MBB5222007.1"/>
    </source>
</evidence>
<dbReference type="Pfam" id="PF20154">
    <property type="entry name" value="LNT_N"/>
    <property type="match status" value="1"/>
</dbReference>
<dbReference type="UniPathway" id="UPA00666"/>
<dbReference type="PANTHER" id="PTHR38686:SF1">
    <property type="entry name" value="APOLIPOPROTEIN N-ACYLTRANSFERASE"/>
    <property type="match status" value="1"/>
</dbReference>
<dbReference type="GO" id="GO:0005886">
    <property type="term" value="C:plasma membrane"/>
    <property type="evidence" value="ECO:0007669"/>
    <property type="project" value="UniProtKB-SubCell"/>
</dbReference>
<dbReference type="EC" id="2.3.1.269" evidence="9"/>
<evidence type="ECO:0000256" key="8">
    <source>
        <dbReference type="ARBA" id="ARBA00023315"/>
    </source>
</evidence>
<feature type="domain" description="CN hydrolase" evidence="10">
    <location>
        <begin position="232"/>
        <end position="475"/>
    </location>
</feature>
<evidence type="ECO:0000256" key="4">
    <source>
        <dbReference type="ARBA" id="ARBA00022679"/>
    </source>
</evidence>
<keyword evidence="8 9" id="KW-0012">Acyltransferase</keyword>
<keyword evidence="7 9" id="KW-0472">Membrane</keyword>
<comment type="function">
    <text evidence="9">Catalyzes the phospholipid dependent N-acylation of the N-terminal cysteine of apolipoprotein, the last step in lipoprotein maturation.</text>
</comment>
<dbReference type="CDD" id="cd07571">
    <property type="entry name" value="ALP_N-acyl_transferase"/>
    <property type="match status" value="1"/>
</dbReference>
<dbReference type="InterPro" id="IPR045378">
    <property type="entry name" value="LNT_N"/>
</dbReference>
<dbReference type="AlphaFoldDB" id="A0A840SJC9"/>
<sequence>MLRHLPRQVATAGLGRSLLLALGTGAVMALGQPPVSWPFAVLLALPVLLWLLEAAPGPGRGFLVGWGAGVGYFGAGMFWIVEPFLVQPEIFGWLAPIALVATAAGFALFWGLPFAVARALLPRDARAGVAGALLLAAVWTASEFARGHVLTGFPWALQAYAWVETPVMQTLALGGPYFLTLATFAAGLLLGAGSRRAVAIVAILLVAGWGWGAWRLAQPVPPRAQALSVRLVQPNAPQAEKWLPEKEQEFIARHLALTAAEPRADVTIWSETAVPFALGYAPELQAEAAAAAAPGQLILGITRAEPESDGSAHWFNSLAVLGQDGAPVAIYDKHHLVPFGEYIPFAAFVAALGIPSIEPLTRGGFTPGPGPHLVDVPGLPRFLPLICYEAIFPGSLTAPEGRADWLVQVTNDAWFGEASGPYQHIAQARARAIEQGLPLARAANTGISAMIDPHGRIVASLGLGESGVVDTMLPGALQPTMYVIVGDYPLIVLVVGIFGLTLLIFNCGLFLRRQR</sequence>
<dbReference type="PANTHER" id="PTHR38686">
    <property type="entry name" value="APOLIPOPROTEIN N-ACYLTRANSFERASE"/>
    <property type="match status" value="1"/>
</dbReference>
<feature type="transmembrane region" description="Helical" evidence="9">
    <location>
        <begin position="62"/>
        <end position="81"/>
    </location>
</feature>
<feature type="transmembrane region" description="Helical" evidence="9">
    <location>
        <begin position="127"/>
        <end position="147"/>
    </location>
</feature>
<evidence type="ECO:0000256" key="6">
    <source>
        <dbReference type="ARBA" id="ARBA00022989"/>
    </source>
</evidence>
<evidence type="ECO:0000259" key="10">
    <source>
        <dbReference type="PROSITE" id="PS50263"/>
    </source>
</evidence>
<dbReference type="InterPro" id="IPR004563">
    <property type="entry name" value="Apolipo_AcylTrfase"/>
</dbReference>
<comment type="pathway">
    <text evidence="9">Protein modification; lipoprotein biosynthesis (N-acyl transfer).</text>
</comment>
<evidence type="ECO:0000256" key="2">
    <source>
        <dbReference type="ARBA" id="ARBA00010065"/>
    </source>
</evidence>
<comment type="catalytic activity">
    <reaction evidence="9">
        <text>N-terminal S-1,2-diacyl-sn-glyceryl-L-cysteinyl-[lipoprotein] + a glycerophospholipid = N-acyl-S-1,2-diacyl-sn-glyceryl-L-cysteinyl-[lipoprotein] + a 2-acyl-sn-glycero-3-phospholipid + H(+)</text>
        <dbReference type="Rhea" id="RHEA:48228"/>
        <dbReference type="Rhea" id="RHEA-COMP:14681"/>
        <dbReference type="Rhea" id="RHEA-COMP:14684"/>
        <dbReference type="ChEBI" id="CHEBI:15378"/>
        <dbReference type="ChEBI" id="CHEBI:136912"/>
        <dbReference type="ChEBI" id="CHEBI:140656"/>
        <dbReference type="ChEBI" id="CHEBI:140657"/>
        <dbReference type="ChEBI" id="CHEBI:140660"/>
        <dbReference type="EC" id="2.3.1.269"/>
    </reaction>
</comment>
<evidence type="ECO:0000256" key="1">
    <source>
        <dbReference type="ARBA" id="ARBA00004651"/>
    </source>
</evidence>
<feature type="transmembrane region" description="Helical" evidence="9">
    <location>
        <begin position="35"/>
        <end position="55"/>
    </location>
</feature>
<keyword evidence="11" id="KW-0449">Lipoprotein</keyword>
<keyword evidence="12" id="KW-1185">Reference proteome</keyword>
<dbReference type="Proteomes" id="UP000549457">
    <property type="component" value="Unassembled WGS sequence"/>
</dbReference>
<feature type="transmembrane region" description="Helical" evidence="9">
    <location>
        <begin position="197"/>
        <end position="214"/>
    </location>
</feature>
<dbReference type="EMBL" id="JACHFM010000002">
    <property type="protein sequence ID" value="MBB5222007.1"/>
    <property type="molecule type" value="Genomic_DNA"/>
</dbReference>
<organism evidence="11 12">
    <name type="scientific">Amaricoccus macauensis</name>
    <dbReference type="NCBI Taxonomy" id="57001"/>
    <lineage>
        <taxon>Bacteria</taxon>
        <taxon>Pseudomonadati</taxon>
        <taxon>Pseudomonadota</taxon>
        <taxon>Alphaproteobacteria</taxon>
        <taxon>Rhodobacterales</taxon>
        <taxon>Paracoccaceae</taxon>
        <taxon>Amaricoccus</taxon>
    </lineage>
</organism>
<keyword evidence="4 9" id="KW-0808">Transferase</keyword>
<protein>
    <recommendedName>
        <fullName evidence="9">Apolipoprotein N-acyltransferase</fullName>
        <shortName evidence="9">ALP N-acyltransferase</shortName>
        <ecNumber evidence="9">2.3.1.269</ecNumber>
    </recommendedName>
</protein>
<feature type="transmembrane region" description="Helical" evidence="9">
    <location>
        <begin position="93"/>
        <end position="115"/>
    </location>
</feature>
<comment type="caution">
    <text evidence="11">The sequence shown here is derived from an EMBL/GenBank/DDBJ whole genome shotgun (WGS) entry which is preliminary data.</text>
</comment>
<keyword evidence="6 9" id="KW-1133">Transmembrane helix</keyword>
<evidence type="ECO:0000256" key="7">
    <source>
        <dbReference type="ARBA" id="ARBA00023136"/>
    </source>
</evidence>
<evidence type="ECO:0000256" key="9">
    <source>
        <dbReference type="HAMAP-Rule" id="MF_01148"/>
    </source>
</evidence>
<feature type="transmembrane region" description="Helical" evidence="9">
    <location>
        <begin position="167"/>
        <end position="190"/>
    </location>
</feature>
<dbReference type="Pfam" id="PF00795">
    <property type="entry name" value="CN_hydrolase"/>
    <property type="match status" value="1"/>
</dbReference>
<dbReference type="InterPro" id="IPR036526">
    <property type="entry name" value="C-N_Hydrolase_sf"/>
</dbReference>
<dbReference type="RefSeq" id="WP_343063246.1">
    <property type="nucleotide sequence ID" value="NZ_JACHFM010000002.1"/>
</dbReference>
<evidence type="ECO:0000256" key="5">
    <source>
        <dbReference type="ARBA" id="ARBA00022692"/>
    </source>
</evidence>
<keyword evidence="5 9" id="KW-0812">Transmembrane</keyword>
<dbReference type="GO" id="GO:0016410">
    <property type="term" value="F:N-acyltransferase activity"/>
    <property type="evidence" value="ECO:0007669"/>
    <property type="project" value="UniProtKB-UniRule"/>
</dbReference>
<dbReference type="PROSITE" id="PS50263">
    <property type="entry name" value="CN_HYDROLASE"/>
    <property type="match status" value="1"/>
</dbReference>
<comment type="similarity">
    <text evidence="2 9">Belongs to the CN hydrolase family. Apolipoprotein N-acyltransferase subfamily.</text>
</comment>
<feature type="transmembrane region" description="Helical" evidence="9">
    <location>
        <begin position="488"/>
        <end position="511"/>
    </location>
</feature>
<dbReference type="HAMAP" id="MF_01148">
    <property type="entry name" value="Lnt"/>
    <property type="match status" value="1"/>
</dbReference>
<proteinExistence type="inferred from homology"/>
<dbReference type="SUPFAM" id="SSF56317">
    <property type="entry name" value="Carbon-nitrogen hydrolase"/>
    <property type="match status" value="1"/>
</dbReference>
<reference evidence="11 12" key="1">
    <citation type="submission" date="2020-08" db="EMBL/GenBank/DDBJ databases">
        <title>Genomic Encyclopedia of Type Strains, Phase IV (KMG-IV): sequencing the most valuable type-strain genomes for metagenomic binning, comparative biology and taxonomic classification.</title>
        <authorList>
            <person name="Goeker M."/>
        </authorList>
    </citation>
    <scope>NUCLEOTIDE SEQUENCE [LARGE SCALE GENOMIC DNA]</scope>
    <source>
        <strain evidence="11 12">DSM 101730</strain>
    </source>
</reference>
<evidence type="ECO:0000256" key="3">
    <source>
        <dbReference type="ARBA" id="ARBA00022475"/>
    </source>
</evidence>
<name>A0A840SJC9_9RHOB</name>
<gene>
    <name evidence="9" type="primary">lnt</name>
    <name evidence="11" type="ORF">HNP73_001943</name>
</gene>
<dbReference type="NCBIfam" id="TIGR00546">
    <property type="entry name" value="lnt"/>
    <property type="match status" value="1"/>
</dbReference>
<dbReference type="InterPro" id="IPR003010">
    <property type="entry name" value="C-N_Hydrolase"/>
</dbReference>
<dbReference type="Gene3D" id="3.60.110.10">
    <property type="entry name" value="Carbon-nitrogen hydrolase"/>
    <property type="match status" value="1"/>
</dbReference>
<accession>A0A840SJC9</accession>
<comment type="subcellular location">
    <subcellularLocation>
        <location evidence="1 9">Cell membrane</location>
        <topology evidence="1 9">Multi-pass membrane protein</topology>
    </subcellularLocation>
</comment>
<keyword evidence="3 9" id="KW-1003">Cell membrane</keyword>
<evidence type="ECO:0000313" key="12">
    <source>
        <dbReference type="Proteomes" id="UP000549457"/>
    </source>
</evidence>
<dbReference type="GO" id="GO:0042158">
    <property type="term" value="P:lipoprotein biosynthetic process"/>
    <property type="evidence" value="ECO:0007669"/>
    <property type="project" value="UniProtKB-UniRule"/>
</dbReference>